<evidence type="ECO:0000313" key="2">
    <source>
        <dbReference type="EMBL" id="MBB2505073.1"/>
    </source>
</evidence>
<proteinExistence type="predicted"/>
<feature type="compositionally biased region" description="Basic and acidic residues" evidence="1">
    <location>
        <begin position="73"/>
        <end position="82"/>
    </location>
</feature>
<accession>A0A8E1W654</accession>
<organism evidence="2 3">
    <name type="scientific">Amycolatopsis echigonensis</name>
    <dbReference type="NCBI Taxonomy" id="2576905"/>
    <lineage>
        <taxon>Bacteria</taxon>
        <taxon>Bacillati</taxon>
        <taxon>Actinomycetota</taxon>
        <taxon>Actinomycetes</taxon>
        <taxon>Pseudonocardiales</taxon>
        <taxon>Pseudonocardiaceae</taxon>
        <taxon>Amycolatopsis</taxon>
    </lineage>
</organism>
<dbReference type="RefSeq" id="WP_101435463.1">
    <property type="nucleotide sequence ID" value="NZ_JACJHR010000090.1"/>
</dbReference>
<feature type="compositionally biased region" description="Low complexity" evidence="1">
    <location>
        <begin position="54"/>
        <end position="72"/>
    </location>
</feature>
<protein>
    <submittedName>
        <fullName evidence="2">Uncharacterized protein</fullName>
    </submittedName>
</protein>
<feature type="region of interest" description="Disordered" evidence="1">
    <location>
        <begin position="54"/>
        <end position="85"/>
    </location>
</feature>
<dbReference type="AlphaFoldDB" id="A0A8E1W654"/>
<evidence type="ECO:0000313" key="3">
    <source>
        <dbReference type="Proteomes" id="UP000550260"/>
    </source>
</evidence>
<gene>
    <name evidence="2" type="ORF">H5411_38805</name>
</gene>
<dbReference type="EMBL" id="JACJHR010000090">
    <property type="protein sequence ID" value="MBB2505073.1"/>
    <property type="molecule type" value="Genomic_DNA"/>
</dbReference>
<reference evidence="2 3" key="1">
    <citation type="submission" date="2020-08" db="EMBL/GenBank/DDBJ databases">
        <title>Amycolatopsis echigonensis JCM 21831.</title>
        <authorList>
            <person name="Tedsree N."/>
            <person name="Kuncharoen N."/>
            <person name="Likhitwitayawuid K."/>
            <person name="Tanasupawat S."/>
        </authorList>
    </citation>
    <scope>NUCLEOTIDE SEQUENCE [LARGE SCALE GENOMIC DNA]</scope>
    <source>
        <strain evidence="2 3">JCM 21831</strain>
    </source>
</reference>
<sequence length="102" mass="10575">MLVKVSAEASVSEVRVVGMCAVAEVLLRYVGVGFQLAVVTAALRESWLAPIVPTPTSTSPATSSSAVTAAVGPDHRPLERTRPPKYGANAAQTLWSFGLVPG</sequence>
<evidence type="ECO:0000256" key="1">
    <source>
        <dbReference type="SAM" id="MobiDB-lite"/>
    </source>
</evidence>
<dbReference type="Proteomes" id="UP000550260">
    <property type="component" value="Unassembled WGS sequence"/>
</dbReference>
<name>A0A8E1W654_9PSEU</name>
<comment type="caution">
    <text evidence="2">The sequence shown here is derived from an EMBL/GenBank/DDBJ whole genome shotgun (WGS) entry which is preliminary data.</text>
</comment>